<accession>A0A6A5ZYR1</accession>
<protein>
    <submittedName>
        <fullName evidence="3">Uncharacterized protein</fullName>
    </submittedName>
</protein>
<proteinExistence type="predicted"/>
<name>A0A6A5ZYR1_9PLEO</name>
<feature type="region of interest" description="Disordered" evidence="1">
    <location>
        <begin position="262"/>
        <end position="283"/>
    </location>
</feature>
<evidence type="ECO:0000313" key="4">
    <source>
        <dbReference type="Proteomes" id="UP000799771"/>
    </source>
</evidence>
<organism evidence="3 4">
    <name type="scientific">Dothidotthia symphoricarpi CBS 119687</name>
    <dbReference type="NCBI Taxonomy" id="1392245"/>
    <lineage>
        <taxon>Eukaryota</taxon>
        <taxon>Fungi</taxon>
        <taxon>Dikarya</taxon>
        <taxon>Ascomycota</taxon>
        <taxon>Pezizomycotina</taxon>
        <taxon>Dothideomycetes</taxon>
        <taxon>Pleosporomycetidae</taxon>
        <taxon>Pleosporales</taxon>
        <taxon>Dothidotthiaceae</taxon>
        <taxon>Dothidotthia</taxon>
    </lineage>
</organism>
<reference evidence="3" key="1">
    <citation type="journal article" date="2020" name="Stud. Mycol.">
        <title>101 Dothideomycetes genomes: a test case for predicting lifestyles and emergence of pathogens.</title>
        <authorList>
            <person name="Haridas S."/>
            <person name="Albert R."/>
            <person name="Binder M."/>
            <person name="Bloem J."/>
            <person name="Labutti K."/>
            <person name="Salamov A."/>
            <person name="Andreopoulos B."/>
            <person name="Baker S."/>
            <person name="Barry K."/>
            <person name="Bills G."/>
            <person name="Bluhm B."/>
            <person name="Cannon C."/>
            <person name="Castanera R."/>
            <person name="Culley D."/>
            <person name="Daum C."/>
            <person name="Ezra D."/>
            <person name="Gonzalez J."/>
            <person name="Henrissat B."/>
            <person name="Kuo A."/>
            <person name="Liang C."/>
            <person name="Lipzen A."/>
            <person name="Lutzoni F."/>
            <person name="Magnuson J."/>
            <person name="Mondo S."/>
            <person name="Nolan M."/>
            <person name="Ohm R."/>
            <person name="Pangilinan J."/>
            <person name="Park H.-J."/>
            <person name="Ramirez L."/>
            <person name="Alfaro M."/>
            <person name="Sun H."/>
            <person name="Tritt A."/>
            <person name="Yoshinaga Y."/>
            <person name="Zwiers L.-H."/>
            <person name="Turgeon B."/>
            <person name="Goodwin S."/>
            <person name="Spatafora J."/>
            <person name="Crous P."/>
            <person name="Grigoriev I."/>
        </authorList>
    </citation>
    <scope>NUCLEOTIDE SEQUENCE</scope>
    <source>
        <strain evidence="3">CBS 119687</strain>
    </source>
</reference>
<sequence length="283" mass="32152">MIASQVLATFAMLVASVIGTPFHQIARDDAVTTLDKPTVQPPAVNLDEYLQLPSFPYEVTPWDNGKINYACKKIFTTEDYKLEDIEMFHVTYDDCYMPWVMCRHKDAQHTMNSTAHAIASIPVGMRQYLRHVVVLPKDDPELGPDFYNDFDSIILKGNTSLHNIIAAIAKSLGTYGAQQGNGYWNTQSWLDAYHKDTAVLNPTCQINEEENFAQMTVVAIADYQRPGTWEPYRIPEFHKIRNQVQHIRQDLGKHFEVGTGNRCTRRPLEDSPVELPGELPPVE</sequence>
<keyword evidence="2" id="KW-0732">Signal</keyword>
<dbReference type="OrthoDB" id="2142213at2759"/>
<evidence type="ECO:0000256" key="1">
    <source>
        <dbReference type="SAM" id="MobiDB-lite"/>
    </source>
</evidence>
<evidence type="ECO:0000313" key="3">
    <source>
        <dbReference type="EMBL" id="KAF2124155.1"/>
    </source>
</evidence>
<evidence type="ECO:0000256" key="2">
    <source>
        <dbReference type="SAM" id="SignalP"/>
    </source>
</evidence>
<dbReference type="RefSeq" id="XP_033518548.1">
    <property type="nucleotide sequence ID" value="XM_033670967.1"/>
</dbReference>
<keyword evidence="4" id="KW-1185">Reference proteome</keyword>
<feature type="chain" id="PRO_5025371080" evidence="2">
    <location>
        <begin position="20"/>
        <end position="283"/>
    </location>
</feature>
<dbReference type="AlphaFoldDB" id="A0A6A5ZYR1"/>
<dbReference type="GeneID" id="54411399"/>
<feature type="signal peptide" evidence="2">
    <location>
        <begin position="1"/>
        <end position="19"/>
    </location>
</feature>
<gene>
    <name evidence="3" type="ORF">P153DRAFT_390702</name>
</gene>
<dbReference type="Proteomes" id="UP000799771">
    <property type="component" value="Unassembled WGS sequence"/>
</dbReference>
<dbReference type="EMBL" id="ML977520">
    <property type="protein sequence ID" value="KAF2124155.1"/>
    <property type="molecule type" value="Genomic_DNA"/>
</dbReference>